<dbReference type="EMBL" id="VWPC01000007">
    <property type="protein sequence ID" value="KAA5843096.1"/>
    <property type="molecule type" value="Genomic_DNA"/>
</dbReference>
<sequence length="74" mass="8690">MYNARRFNCDSTAYPRILRPNDWFRRVTSPGSNARDTLPRPIISRLSALFTPPRHKRGGFDFVTDKNKQVTHDR</sequence>
<reference evidence="1 2" key="1">
    <citation type="submission" date="2019-09" db="EMBL/GenBank/DDBJ databases">
        <authorList>
            <person name="Vacheron J."/>
            <person name="Dubost A."/>
            <person name="Prigent-Combaret C."/>
            <person name="Muller D."/>
        </authorList>
    </citation>
    <scope>NUCLEOTIDE SEQUENCE [LARGE SCALE GENOMIC DNA]</scope>
    <source>
        <strain evidence="1 2">JV497</strain>
    </source>
</reference>
<gene>
    <name evidence="1" type="ORF">F2A38_07320</name>
</gene>
<evidence type="ECO:0000313" key="1">
    <source>
        <dbReference type="EMBL" id="KAA5843096.1"/>
    </source>
</evidence>
<evidence type="ECO:0000313" key="2">
    <source>
        <dbReference type="Proteomes" id="UP000323924"/>
    </source>
</evidence>
<protein>
    <submittedName>
        <fullName evidence="1">Uncharacterized protein</fullName>
    </submittedName>
</protein>
<accession>A0AB34C7C9</accession>
<organism evidence="1 2">
    <name type="scientific">Pseudomonas chlororaphis</name>
    <dbReference type="NCBI Taxonomy" id="587753"/>
    <lineage>
        <taxon>Bacteria</taxon>
        <taxon>Pseudomonadati</taxon>
        <taxon>Pseudomonadota</taxon>
        <taxon>Gammaproteobacteria</taxon>
        <taxon>Pseudomonadales</taxon>
        <taxon>Pseudomonadaceae</taxon>
        <taxon>Pseudomonas</taxon>
    </lineage>
</organism>
<name>A0AB34C7C9_9PSED</name>
<comment type="caution">
    <text evidence="1">The sequence shown here is derived from an EMBL/GenBank/DDBJ whole genome shotgun (WGS) entry which is preliminary data.</text>
</comment>
<dbReference type="Proteomes" id="UP000323924">
    <property type="component" value="Unassembled WGS sequence"/>
</dbReference>
<proteinExistence type="predicted"/>
<dbReference type="AlphaFoldDB" id="A0AB34C7C9"/>